<dbReference type="InterPro" id="IPR050327">
    <property type="entry name" value="Proton-linked_MCT"/>
</dbReference>
<reference evidence="4" key="1">
    <citation type="submission" date="2012-12" db="EMBL/GenBank/DDBJ databases">
        <authorList>
            <person name="Hellsten U."/>
            <person name="Grimwood J."/>
            <person name="Chapman J.A."/>
            <person name="Shapiro H."/>
            <person name="Aerts A."/>
            <person name="Otillar R.P."/>
            <person name="Terry A.Y."/>
            <person name="Boore J.L."/>
            <person name="Simakov O."/>
            <person name="Marletaz F."/>
            <person name="Cho S.-J."/>
            <person name="Edsinger-Gonzales E."/>
            <person name="Havlak P."/>
            <person name="Kuo D.-H."/>
            <person name="Larsson T."/>
            <person name="Lv J."/>
            <person name="Arendt D."/>
            <person name="Savage R."/>
            <person name="Osoegawa K."/>
            <person name="de Jong P."/>
            <person name="Lindberg D.R."/>
            <person name="Seaver E.C."/>
            <person name="Weisblat D.A."/>
            <person name="Putnam N.H."/>
            <person name="Grigoriev I.V."/>
            <person name="Rokhsar D.S."/>
        </authorList>
    </citation>
    <scope>NUCLEOTIDE SEQUENCE</scope>
</reference>
<feature type="transmembrane region" description="Helical" evidence="1">
    <location>
        <begin position="104"/>
        <end position="128"/>
    </location>
</feature>
<dbReference type="PANTHER" id="PTHR11360">
    <property type="entry name" value="MONOCARBOXYLATE TRANSPORTER"/>
    <property type="match status" value="1"/>
</dbReference>
<evidence type="ECO:0000313" key="2">
    <source>
        <dbReference type="EMBL" id="ESO03138.1"/>
    </source>
</evidence>
<dbReference type="Pfam" id="PF07690">
    <property type="entry name" value="MFS_1"/>
    <property type="match status" value="1"/>
</dbReference>
<dbReference type="EMBL" id="KB096676">
    <property type="protein sequence ID" value="ESO03138.1"/>
    <property type="molecule type" value="Genomic_DNA"/>
</dbReference>
<dbReference type="InParanoid" id="T1F7I2"/>
<protein>
    <recommendedName>
        <fullName evidence="5">Major facilitator superfamily (MFS) profile domain-containing protein</fullName>
    </recommendedName>
</protein>
<dbReference type="EMBL" id="AMQM01004796">
    <property type="status" value="NOT_ANNOTATED_CDS"/>
    <property type="molecule type" value="Genomic_DNA"/>
</dbReference>
<gene>
    <name evidence="3" type="primary">20204781</name>
    <name evidence="2" type="ORF">HELRODRAFT_174031</name>
</gene>
<evidence type="ECO:0000313" key="3">
    <source>
        <dbReference type="EnsemblMetazoa" id="HelroP174031"/>
    </source>
</evidence>
<dbReference type="Proteomes" id="UP000015101">
    <property type="component" value="Unassembled WGS sequence"/>
</dbReference>
<dbReference type="InterPro" id="IPR036259">
    <property type="entry name" value="MFS_trans_sf"/>
</dbReference>
<name>T1F7I2_HELRO</name>
<feature type="transmembrane region" description="Helical" evidence="1">
    <location>
        <begin position="77"/>
        <end position="98"/>
    </location>
</feature>
<reference evidence="3" key="3">
    <citation type="submission" date="2015-06" db="UniProtKB">
        <authorList>
            <consortium name="EnsemblMetazoa"/>
        </authorList>
    </citation>
    <scope>IDENTIFICATION</scope>
</reference>
<dbReference type="OrthoDB" id="6111965at2759"/>
<feature type="transmembrane region" description="Helical" evidence="1">
    <location>
        <begin position="45"/>
        <end position="70"/>
    </location>
</feature>
<dbReference type="SUPFAM" id="SSF103473">
    <property type="entry name" value="MFS general substrate transporter"/>
    <property type="match status" value="1"/>
</dbReference>
<feature type="transmembrane region" description="Helical" evidence="1">
    <location>
        <begin position="251"/>
        <end position="272"/>
    </location>
</feature>
<feature type="transmembrane region" description="Helical" evidence="1">
    <location>
        <begin position="140"/>
        <end position="165"/>
    </location>
</feature>
<dbReference type="CTD" id="20204781"/>
<accession>T1F7I2</accession>
<evidence type="ECO:0000256" key="1">
    <source>
        <dbReference type="SAM" id="Phobius"/>
    </source>
</evidence>
<dbReference type="Gene3D" id="1.20.1250.20">
    <property type="entry name" value="MFS general substrate transporter like domains"/>
    <property type="match status" value="1"/>
</dbReference>
<keyword evidence="4" id="KW-1185">Reference proteome</keyword>
<organism evidence="3 4">
    <name type="scientific">Helobdella robusta</name>
    <name type="common">Californian leech</name>
    <dbReference type="NCBI Taxonomy" id="6412"/>
    <lineage>
        <taxon>Eukaryota</taxon>
        <taxon>Metazoa</taxon>
        <taxon>Spiralia</taxon>
        <taxon>Lophotrochozoa</taxon>
        <taxon>Annelida</taxon>
        <taxon>Clitellata</taxon>
        <taxon>Hirudinea</taxon>
        <taxon>Rhynchobdellida</taxon>
        <taxon>Glossiphoniidae</taxon>
        <taxon>Helobdella</taxon>
    </lineage>
</organism>
<keyword evidence="1" id="KW-0812">Transmembrane</keyword>
<keyword evidence="1" id="KW-0472">Membrane</keyword>
<feature type="transmembrane region" description="Helical" evidence="1">
    <location>
        <begin position="171"/>
        <end position="194"/>
    </location>
</feature>
<dbReference type="GeneID" id="20204781"/>
<sequence length="274" mass="31244">MRWQMKWNKWAVCASVFVITITRTGPVFSFGFFVAEFYKMYQVNMATLTWISVMAAGMCGILSPIPVYVLKYFNKHGYIGCCTFGIVTQSVCLFLSALVKDVRWMFLTFGLMYGVAYCFAHMSSCLYLSEIFPTGQKYHIIATATIWGGYATGQILYNLLVAWLLQIMSWANVFIILGAINLFLGLLCVSSFLLKNDISESSFSYSTLNEQVLENNNNEQINQIDKTENNPNSRETIQSNKRNDILQWLKIIFWLVGTMFSNVIMMALPGSFVR</sequence>
<dbReference type="RefSeq" id="XP_009018831.1">
    <property type="nucleotide sequence ID" value="XM_009020583.1"/>
</dbReference>
<evidence type="ECO:0000313" key="4">
    <source>
        <dbReference type="Proteomes" id="UP000015101"/>
    </source>
</evidence>
<dbReference type="InterPro" id="IPR011701">
    <property type="entry name" value="MFS"/>
</dbReference>
<dbReference type="EnsemblMetazoa" id="HelroT174031">
    <property type="protein sequence ID" value="HelroP174031"/>
    <property type="gene ID" value="HelroG174031"/>
</dbReference>
<dbReference type="AlphaFoldDB" id="T1F7I2"/>
<dbReference type="HOGENOM" id="CLU_1016635_0_0_1"/>
<keyword evidence="1" id="KW-1133">Transmembrane helix</keyword>
<evidence type="ECO:0008006" key="5">
    <source>
        <dbReference type="Google" id="ProtNLM"/>
    </source>
</evidence>
<dbReference type="GO" id="GO:0022857">
    <property type="term" value="F:transmembrane transporter activity"/>
    <property type="evidence" value="ECO:0007669"/>
    <property type="project" value="InterPro"/>
</dbReference>
<proteinExistence type="predicted"/>
<dbReference type="KEGG" id="hro:HELRODRAFT_174031"/>
<reference evidence="2 4" key="2">
    <citation type="journal article" date="2013" name="Nature">
        <title>Insights into bilaterian evolution from three spiralian genomes.</title>
        <authorList>
            <person name="Simakov O."/>
            <person name="Marletaz F."/>
            <person name="Cho S.J."/>
            <person name="Edsinger-Gonzales E."/>
            <person name="Havlak P."/>
            <person name="Hellsten U."/>
            <person name="Kuo D.H."/>
            <person name="Larsson T."/>
            <person name="Lv J."/>
            <person name="Arendt D."/>
            <person name="Savage R."/>
            <person name="Osoegawa K."/>
            <person name="de Jong P."/>
            <person name="Grimwood J."/>
            <person name="Chapman J.A."/>
            <person name="Shapiro H."/>
            <person name="Aerts A."/>
            <person name="Otillar R.P."/>
            <person name="Terry A.Y."/>
            <person name="Boore J.L."/>
            <person name="Grigoriev I.V."/>
            <person name="Lindberg D.R."/>
            <person name="Seaver E.C."/>
            <person name="Weisblat D.A."/>
            <person name="Putnam N.H."/>
            <person name="Rokhsar D.S."/>
        </authorList>
    </citation>
    <scope>NUCLEOTIDE SEQUENCE</scope>
</reference>
<dbReference type="PANTHER" id="PTHR11360:SF251">
    <property type="entry name" value="MAJOR FACILITATOR SUPERFAMILY (MFS) PROFILE DOMAIN-CONTAINING PROTEIN"/>
    <property type="match status" value="1"/>
</dbReference>